<dbReference type="Pfam" id="PF00069">
    <property type="entry name" value="Pkinase"/>
    <property type="match status" value="1"/>
</dbReference>
<comment type="similarity">
    <text evidence="3">Belongs to the protein kinase superfamily. CAMK Ser/Thr protein kinase family.</text>
</comment>
<dbReference type="Gene3D" id="1.10.510.10">
    <property type="entry name" value="Transferase(Phosphotransferase) domain 1"/>
    <property type="match status" value="1"/>
</dbReference>
<comment type="catalytic activity">
    <reaction evidence="15">
        <text>L-threonyl-[protein] + ATP = O-phospho-L-threonyl-[protein] + ADP + H(+)</text>
        <dbReference type="Rhea" id="RHEA:46608"/>
        <dbReference type="Rhea" id="RHEA-COMP:11060"/>
        <dbReference type="Rhea" id="RHEA-COMP:11605"/>
        <dbReference type="ChEBI" id="CHEBI:15378"/>
        <dbReference type="ChEBI" id="CHEBI:30013"/>
        <dbReference type="ChEBI" id="CHEBI:30616"/>
        <dbReference type="ChEBI" id="CHEBI:61977"/>
        <dbReference type="ChEBI" id="CHEBI:456216"/>
        <dbReference type="EC" id="2.7.11.1"/>
    </reaction>
</comment>
<proteinExistence type="inferred from homology"/>
<feature type="binding site" evidence="20">
    <location>
        <position position="110"/>
    </location>
    <ligand>
        <name>ATP</name>
        <dbReference type="ChEBI" id="CHEBI:30616"/>
    </ligand>
</feature>
<evidence type="ECO:0000256" key="4">
    <source>
        <dbReference type="ARBA" id="ARBA00012513"/>
    </source>
</evidence>
<feature type="region of interest" description="Disordered" evidence="21">
    <location>
        <begin position="800"/>
        <end position="835"/>
    </location>
</feature>
<evidence type="ECO:0000256" key="14">
    <source>
        <dbReference type="ARBA" id="ARBA00023242"/>
    </source>
</evidence>
<dbReference type="SMART" id="SM00220">
    <property type="entry name" value="S_TKc"/>
    <property type="match status" value="1"/>
</dbReference>
<dbReference type="InterPro" id="IPR000719">
    <property type="entry name" value="Prot_kinase_dom"/>
</dbReference>
<dbReference type="GO" id="GO:0004674">
    <property type="term" value="F:protein serine/threonine kinase activity"/>
    <property type="evidence" value="ECO:0007669"/>
    <property type="project" value="UniProtKB-KW"/>
</dbReference>
<evidence type="ECO:0000256" key="5">
    <source>
        <dbReference type="ARBA" id="ARBA00022481"/>
    </source>
</evidence>
<keyword evidence="14" id="KW-0539">Nucleus</keyword>
<keyword evidence="11 23" id="KW-0418">Kinase</keyword>
<dbReference type="GO" id="GO:0005634">
    <property type="term" value="C:nucleus"/>
    <property type="evidence" value="ECO:0007669"/>
    <property type="project" value="UniProtKB-SubCell"/>
</dbReference>
<reference evidence="23 24" key="1">
    <citation type="submission" date="2015-03" db="EMBL/GenBank/DDBJ databases">
        <title>Draft genome of the nematode, Opisthorchis viverrini.</title>
        <authorList>
            <person name="Mitreva M."/>
        </authorList>
    </citation>
    <scope>NUCLEOTIDE SEQUENCE [LARGE SCALE GENOMIC DNA]</scope>
    <source>
        <strain evidence="23">Khon Kaen</strain>
    </source>
</reference>
<evidence type="ECO:0000256" key="9">
    <source>
        <dbReference type="ARBA" id="ARBA00022723"/>
    </source>
</evidence>
<dbReference type="GO" id="GO:0035556">
    <property type="term" value="P:intracellular signal transduction"/>
    <property type="evidence" value="ECO:0007669"/>
    <property type="project" value="TreeGrafter"/>
</dbReference>
<gene>
    <name evidence="23" type="ORF">X801_09441</name>
</gene>
<dbReference type="InterPro" id="IPR017441">
    <property type="entry name" value="Protein_kinase_ATP_BS"/>
</dbReference>
<accession>A0A1S8WJZ4</accession>
<dbReference type="SUPFAM" id="SSF56112">
    <property type="entry name" value="Protein kinase-like (PK-like)"/>
    <property type="match status" value="1"/>
</dbReference>
<feature type="region of interest" description="Disordered" evidence="21">
    <location>
        <begin position="595"/>
        <end position="633"/>
    </location>
</feature>
<evidence type="ECO:0000256" key="18">
    <source>
        <dbReference type="ARBA" id="ARBA00074971"/>
    </source>
</evidence>
<protein>
    <recommendedName>
        <fullName evidence="18">SNF-related serine/threonine-protein kinase</fullName>
        <ecNumber evidence="4">2.7.11.1</ecNumber>
    </recommendedName>
    <alternativeName>
        <fullName evidence="19">SNF1-related kinase</fullName>
    </alternativeName>
</protein>
<keyword evidence="8" id="KW-0808">Transferase</keyword>
<dbReference type="InterPro" id="IPR011009">
    <property type="entry name" value="Kinase-like_dom_sf"/>
</dbReference>
<dbReference type="InterPro" id="IPR008271">
    <property type="entry name" value="Ser/Thr_kinase_AS"/>
</dbReference>
<evidence type="ECO:0000256" key="20">
    <source>
        <dbReference type="PROSITE-ProRule" id="PRU10141"/>
    </source>
</evidence>
<feature type="non-terminal residue" evidence="23">
    <location>
        <position position="1170"/>
    </location>
</feature>
<keyword evidence="12 20" id="KW-0067">ATP-binding</keyword>
<dbReference type="PROSITE" id="PS00107">
    <property type="entry name" value="PROTEIN_KINASE_ATP"/>
    <property type="match status" value="1"/>
</dbReference>
<evidence type="ECO:0000256" key="15">
    <source>
        <dbReference type="ARBA" id="ARBA00047899"/>
    </source>
</evidence>
<comment type="cofactor">
    <cofactor evidence="1">
        <name>Mg(2+)</name>
        <dbReference type="ChEBI" id="CHEBI:18420"/>
    </cofactor>
</comment>
<evidence type="ECO:0000256" key="12">
    <source>
        <dbReference type="ARBA" id="ARBA00022840"/>
    </source>
</evidence>
<evidence type="ECO:0000256" key="13">
    <source>
        <dbReference type="ARBA" id="ARBA00022842"/>
    </source>
</evidence>
<name>A0A1S8WJZ4_OPIVI</name>
<evidence type="ECO:0000313" key="23">
    <source>
        <dbReference type="EMBL" id="OON14765.1"/>
    </source>
</evidence>
<evidence type="ECO:0000256" key="11">
    <source>
        <dbReference type="ARBA" id="ARBA00022777"/>
    </source>
</evidence>
<dbReference type="FunFam" id="1.10.510.10:FF:000166">
    <property type="entry name" value="SNF-related serine/threonine-protein kinase"/>
    <property type="match status" value="1"/>
</dbReference>
<keyword evidence="5" id="KW-0488">Methylation</keyword>
<dbReference type="CDD" id="cd14074">
    <property type="entry name" value="STKc_SNRK"/>
    <property type="match status" value="1"/>
</dbReference>
<dbReference type="AlphaFoldDB" id="A0A1S8WJZ4"/>
<keyword evidence="24" id="KW-1185">Reference proteome</keyword>
<dbReference type="PANTHER" id="PTHR24346:SF45">
    <property type="entry name" value="PROTEIN KINASE DOMAIN-CONTAINING PROTEIN"/>
    <property type="match status" value="1"/>
</dbReference>
<evidence type="ECO:0000256" key="3">
    <source>
        <dbReference type="ARBA" id="ARBA00006692"/>
    </source>
</evidence>
<evidence type="ECO:0000256" key="21">
    <source>
        <dbReference type="SAM" id="MobiDB-lite"/>
    </source>
</evidence>
<keyword evidence="10 20" id="KW-0547">Nucleotide-binding</keyword>
<dbReference type="CDD" id="cd14339">
    <property type="entry name" value="UBA_SNRK"/>
    <property type="match status" value="1"/>
</dbReference>
<feature type="compositionally biased region" description="Polar residues" evidence="21">
    <location>
        <begin position="616"/>
        <end position="629"/>
    </location>
</feature>
<dbReference type="EMBL" id="KV906426">
    <property type="protein sequence ID" value="OON14765.1"/>
    <property type="molecule type" value="Genomic_DNA"/>
</dbReference>
<dbReference type="GO" id="GO:0005737">
    <property type="term" value="C:cytoplasm"/>
    <property type="evidence" value="ECO:0007669"/>
    <property type="project" value="TreeGrafter"/>
</dbReference>
<evidence type="ECO:0000256" key="6">
    <source>
        <dbReference type="ARBA" id="ARBA00022527"/>
    </source>
</evidence>
<dbReference type="GO" id="GO:0005524">
    <property type="term" value="F:ATP binding"/>
    <property type="evidence" value="ECO:0007669"/>
    <property type="project" value="UniProtKB-UniRule"/>
</dbReference>
<evidence type="ECO:0000256" key="10">
    <source>
        <dbReference type="ARBA" id="ARBA00022741"/>
    </source>
</evidence>
<evidence type="ECO:0000256" key="8">
    <source>
        <dbReference type="ARBA" id="ARBA00022679"/>
    </source>
</evidence>
<evidence type="ECO:0000313" key="24">
    <source>
        <dbReference type="Proteomes" id="UP000243686"/>
    </source>
</evidence>
<keyword evidence="6" id="KW-0723">Serine/threonine-protein kinase</keyword>
<keyword evidence="7" id="KW-0597">Phosphoprotein</keyword>
<organism evidence="23 24">
    <name type="scientific">Opisthorchis viverrini</name>
    <name type="common">Southeast Asian liver fluke</name>
    <dbReference type="NCBI Taxonomy" id="6198"/>
    <lineage>
        <taxon>Eukaryota</taxon>
        <taxon>Metazoa</taxon>
        <taxon>Spiralia</taxon>
        <taxon>Lophotrochozoa</taxon>
        <taxon>Platyhelminthes</taxon>
        <taxon>Trematoda</taxon>
        <taxon>Digenea</taxon>
        <taxon>Opisthorchiida</taxon>
        <taxon>Opisthorchiata</taxon>
        <taxon>Opisthorchiidae</taxon>
        <taxon>Opisthorchis</taxon>
    </lineage>
</organism>
<comment type="subcellular location">
    <subcellularLocation>
        <location evidence="2">Nucleus</location>
    </subcellularLocation>
</comment>
<comment type="function">
    <text evidence="17">May play a role in hematopoietic cell proliferation or differentiation. Potential mediator of neuronal apoptosis.</text>
</comment>
<dbReference type="EC" id="2.7.11.1" evidence="4"/>
<evidence type="ECO:0000256" key="1">
    <source>
        <dbReference type="ARBA" id="ARBA00001946"/>
    </source>
</evidence>
<evidence type="ECO:0000256" key="17">
    <source>
        <dbReference type="ARBA" id="ARBA00054738"/>
    </source>
</evidence>
<evidence type="ECO:0000256" key="7">
    <source>
        <dbReference type="ARBA" id="ARBA00022553"/>
    </source>
</evidence>
<evidence type="ECO:0000259" key="22">
    <source>
        <dbReference type="PROSITE" id="PS50011"/>
    </source>
</evidence>
<dbReference type="FunFam" id="3.30.200.20:FF:000003">
    <property type="entry name" value="Non-specific serine/threonine protein kinase"/>
    <property type="match status" value="1"/>
</dbReference>
<evidence type="ECO:0000256" key="2">
    <source>
        <dbReference type="ARBA" id="ARBA00004123"/>
    </source>
</evidence>
<dbReference type="PROSITE" id="PS50011">
    <property type="entry name" value="PROTEIN_KINASE_DOM"/>
    <property type="match status" value="1"/>
</dbReference>
<sequence length="1170" mass="129267">MQQLLYLANPSIYAEGKDVWSIQSPVPSFSVEKDLEISFVAALQIALGRMGFRVAPLNRWALSDRVVFYTPDHDTKIAGLYDLQHTIGRGHYAVVKLARHVFTGEKVAVKVIDKTKLDDVAQDHLFQEVVCMKLVQHPNVVRLYEVIDTPAKLYLILELGDGGDLYDYITKQGCGLHEKVAKRYFRQIVTAIAYCHKLHVVHRDLKPENVVFFEKLGVVKLTDFGFSNRFTPGMHLDTACGSLAYSAPEILLGDPYDAPKVDIWSLGVILYMLVCGRLPFQEVTDSETVTKIMDCDYIIPDYLSPECKRLISRLLVREPEKRAHLDDVLLADWLKPCESDELPIEMFSVPLVSRECLSFEDHMEILSKMSEGQLATVEEIQSTLDRNEYNHIAATYYLLAERKLKRNYVEQYKVLMRQAQMSEKLQRQQQQQLQENSCPPEKSWVAQYNEMSGKSVNTNSAVLTGTRVVSSVNQTANQTPAQPTEERIRRFSMILEDEEEEEEEDHRSPMISTFRQYLAEEYERAGLVDNVTADNKVLESCLSETLMEEEEEEELMTVANLACVRSDLLAEQAGNTATLGFNSFSDHLSNAPALTRPCSRTSGSGLEASDGAESDASLSNWSTGGSTAIGSAPTARVLHPVELRRKSHYRRGAIHHRPLISVKSSPQLLKHITEEDWNGSIGGLDKDGTFASNKLDKYNRLPRSETHSPTHQISTPQRCALTRSPHRGFSPTHRVDNWCRSAPLLYGAESSSVSDTWSPGSGVAPNGTTLSSINGALLSQAGPTGLREHCTPIREEEDEVLRSGEVNHPVPYSKTIEPSYNRRRRSESSDVRTRSAALPNSDVIRTLDSESIYALNQSAMNPSSSCVDRTMPISQLTNSNFSLSSLATSLRGSRHMLDVVRGTFELQYHYGRRTGGSVAGGSSGGYPSGRASASASVRSLTAISESLPISTGLSSDLPINSSRKTAHFRSGLSYDPSLTKGNTAGRRAIAARRSAALNVSGPLFSGHRSLHHNTDPSDHLCMTSEMMHGYDVEREQRHPNDGPLPLRNSPTAEWTNVHSTESSLECRQASSTVRGLQVLRPNGLHFSSPTSGSHTRSGLTSAGLCGLRPQSASGATIHPLGSQFKIGLSPFISSIPASMVGFDKDGDLNLIDRNTNRTLSASGDQGQQRQ</sequence>
<dbReference type="GO" id="GO:0046872">
    <property type="term" value="F:metal ion binding"/>
    <property type="evidence" value="ECO:0007669"/>
    <property type="project" value="UniProtKB-KW"/>
</dbReference>
<dbReference type="PROSITE" id="PS00108">
    <property type="entry name" value="PROTEIN_KINASE_ST"/>
    <property type="match status" value="1"/>
</dbReference>
<feature type="domain" description="Protein kinase" evidence="22">
    <location>
        <begin position="81"/>
        <end position="334"/>
    </location>
</feature>
<evidence type="ECO:0000256" key="16">
    <source>
        <dbReference type="ARBA" id="ARBA00048679"/>
    </source>
</evidence>
<comment type="catalytic activity">
    <reaction evidence="16">
        <text>L-seryl-[protein] + ATP = O-phospho-L-seryl-[protein] + ADP + H(+)</text>
        <dbReference type="Rhea" id="RHEA:17989"/>
        <dbReference type="Rhea" id="RHEA-COMP:9863"/>
        <dbReference type="Rhea" id="RHEA-COMP:11604"/>
        <dbReference type="ChEBI" id="CHEBI:15378"/>
        <dbReference type="ChEBI" id="CHEBI:29999"/>
        <dbReference type="ChEBI" id="CHEBI:30616"/>
        <dbReference type="ChEBI" id="CHEBI:83421"/>
        <dbReference type="ChEBI" id="CHEBI:456216"/>
        <dbReference type="EC" id="2.7.11.1"/>
    </reaction>
</comment>
<keyword evidence="13" id="KW-0460">Magnesium</keyword>
<keyword evidence="9" id="KW-0479">Metal-binding</keyword>
<dbReference type="PANTHER" id="PTHR24346">
    <property type="entry name" value="MAP/MICROTUBULE AFFINITY-REGULATING KINASE"/>
    <property type="match status" value="1"/>
</dbReference>
<evidence type="ECO:0000256" key="19">
    <source>
        <dbReference type="ARBA" id="ARBA00077142"/>
    </source>
</evidence>
<feature type="region of interest" description="Disordered" evidence="21">
    <location>
        <begin position="700"/>
        <end position="723"/>
    </location>
</feature>
<dbReference type="Proteomes" id="UP000243686">
    <property type="component" value="Unassembled WGS sequence"/>
</dbReference>